<accession>A0ABR0HTU2</accession>
<proteinExistence type="predicted"/>
<name>A0ABR0HTU2_9PEZI</name>
<dbReference type="EMBL" id="JAFFHC010000006">
    <property type="protein sequence ID" value="KAK4671399.1"/>
    <property type="molecule type" value="Genomic_DNA"/>
</dbReference>
<reference evidence="1 2" key="1">
    <citation type="journal article" date="2023" name="bioRxiv">
        <title>High-quality genome assemblies of four members of thePodospora anserinaspecies complex.</title>
        <authorList>
            <person name="Ament-Velasquez S.L."/>
            <person name="Vogan A.A."/>
            <person name="Wallerman O."/>
            <person name="Hartmann F."/>
            <person name="Gautier V."/>
            <person name="Silar P."/>
            <person name="Giraud T."/>
            <person name="Johannesson H."/>
        </authorList>
    </citation>
    <scope>NUCLEOTIDE SEQUENCE [LARGE SCALE GENOMIC DNA]</scope>
    <source>
        <strain evidence="1 2">CBS 124.78</strain>
    </source>
</reference>
<evidence type="ECO:0000313" key="1">
    <source>
        <dbReference type="EMBL" id="KAK4671399.1"/>
    </source>
</evidence>
<protein>
    <submittedName>
        <fullName evidence="1">Uncharacterized protein</fullName>
    </submittedName>
</protein>
<evidence type="ECO:0000313" key="2">
    <source>
        <dbReference type="Proteomes" id="UP001323617"/>
    </source>
</evidence>
<organism evidence="1 2">
    <name type="scientific">Podospora pseudoanserina</name>
    <dbReference type="NCBI Taxonomy" id="2609844"/>
    <lineage>
        <taxon>Eukaryota</taxon>
        <taxon>Fungi</taxon>
        <taxon>Dikarya</taxon>
        <taxon>Ascomycota</taxon>
        <taxon>Pezizomycotina</taxon>
        <taxon>Sordariomycetes</taxon>
        <taxon>Sordariomycetidae</taxon>
        <taxon>Sordariales</taxon>
        <taxon>Podosporaceae</taxon>
        <taxon>Podospora</taxon>
    </lineage>
</organism>
<dbReference type="Proteomes" id="UP001323617">
    <property type="component" value="Unassembled WGS sequence"/>
</dbReference>
<sequence>MDKIPRIGIKGCGLIVRHAWASRRILQLREDRSESDVVLEMVYLGWRVYDITLLKWQDDIDGLVSWATNFQTGVHERSSPTHSTPVIARVAAEERGNETFQHPDEHWQPKCDCSTDEEVLTQIRSDLEEEIPEARAEIQRMSGLTLSMLARSRSDMSGVDRRSLFEAEAKGKRRLSVCIYADLDLSKLGDMEFRIKVDRSFTPPASQLASGGNISGPNGAPEVLTVDSSRLEHNTDMYFFFKVINVSSPMRITVLEGQAVTVRDHHELLWVWIPAGNFPALTEVPNGVCIEVIKFNYSEAGFIGHAPWLKWLIGWR</sequence>
<keyword evidence="2" id="KW-1185">Reference proteome</keyword>
<dbReference type="GeneID" id="87961710"/>
<comment type="caution">
    <text evidence="1">The sequence shown here is derived from an EMBL/GenBank/DDBJ whole genome shotgun (WGS) entry which is preliminary data.</text>
</comment>
<gene>
    <name evidence="1" type="ORF">QC764_0094840</name>
</gene>
<dbReference type="RefSeq" id="XP_062797695.1">
    <property type="nucleotide sequence ID" value="XM_062940968.1"/>
</dbReference>